<dbReference type="InterPro" id="IPR000863">
    <property type="entry name" value="Sulfotransferase_dom"/>
</dbReference>
<comment type="caution">
    <text evidence="5">The sequence shown here is derived from an EMBL/GenBank/DDBJ whole genome shotgun (WGS) entry which is preliminary data.</text>
</comment>
<dbReference type="Proteomes" id="UP001331515">
    <property type="component" value="Unassembled WGS sequence"/>
</dbReference>
<evidence type="ECO:0000313" key="6">
    <source>
        <dbReference type="Proteomes" id="UP001331515"/>
    </source>
</evidence>
<proteinExistence type="inferred from homology"/>
<evidence type="ECO:0000256" key="2">
    <source>
        <dbReference type="ARBA" id="ARBA00022679"/>
    </source>
</evidence>
<organism evidence="5 6">
    <name type="scientific">Champsocephalus gunnari</name>
    <name type="common">Mackerel icefish</name>
    <dbReference type="NCBI Taxonomy" id="52237"/>
    <lineage>
        <taxon>Eukaryota</taxon>
        <taxon>Metazoa</taxon>
        <taxon>Chordata</taxon>
        <taxon>Craniata</taxon>
        <taxon>Vertebrata</taxon>
        <taxon>Euteleostomi</taxon>
        <taxon>Actinopterygii</taxon>
        <taxon>Neopterygii</taxon>
        <taxon>Teleostei</taxon>
        <taxon>Neoteleostei</taxon>
        <taxon>Acanthomorphata</taxon>
        <taxon>Eupercaria</taxon>
        <taxon>Perciformes</taxon>
        <taxon>Notothenioidei</taxon>
        <taxon>Channichthyidae</taxon>
        <taxon>Champsocephalus</taxon>
    </lineage>
</organism>
<comment type="similarity">
    <text evidence="1 3">Belongs to the sulfotransferase 1 family.</text>
</comment>
<feature type="domain" description="Sulfotransferase" evidence="4">
    <location>
        <begin position="65"/>
        <end position="232"/>
    </location>
</feature>
<evidence type="ECO:0000259" key="4">
    <source>
        <dbReference type="Pfam" id="PF00685"/>
    </source>
</evidence>
<reference evidence="5 6" key="1">
    <citation type="journal article" date="2023" name="Mol. Biol. Evol.">
        <title>Genomics of Secondarily Temperate Adaptation in the Only Non-Antarctic Icefish.</title>
        <authorList>
            <person name="Rivera-Colon A.G."/>
            <person name="Rayamajhi N."/>
            <person name="Minhas B.F."/>
            <person name="Madrigal G."/>
            <person name="Bilyk K.T."/>
            <person name="Yoon V."/>
            <person name="Hune M."/>
            <person name="Gregory S."/>
            <person name="Cheng C.H.C."/>
            <person name="Catchen J.M."/>
        </authorList>
    </citation>
    <scope>NUCLEOTIDE SEQUENCE [LARGE SCALE GENOMIC DNA]</scope>
    <source>
        <tissue evidence="5">White muscle</tissue>
    </source>
</reference>
<feature type="domain" description="Sulfotransferase" evidence="4">
    <location>
        <begin position="36"/>
        <end position="59"/>
    </location>
</feature>
<dbReference type="InterPro" id="IPR027417">
    <property type="entry name" value="P-loop_NTPase"/>
</dbReference>
<dbReference type="AlphaFoldDB" id="A0AAN8D4J0"/>
<dbReference type="PANTHER" id="PTHR11783">
    <property type="entry name" value="SULFOTRANSFERASE SULT"/>
    <property type="match status" value="1"/>
</dbReference>
<keyword evidence="2 3" id="KW-0808">Transferase</keyword>
<keyword evidence="6" id="KW-1185">Reference proteome</keyword>
<sequence>MEQITDYLCRYKNYNFAIDFTTPEYIDSLQSFEIRDSDLFLVTYPKSGTIWTQQIIISICDLEGGLKDKKAKIIYVMRNPKDNIVSYYHFCLNCSDLETPKSFEDFFEQYLTGNVGASSWFDHIREWHLKRDQYDILFLSYEDMILDLKAAVTKICTFLGKNLSEADIEKVVEKSTFNNMKKDLRANYEFLPQKKVKADFMRKGKIGDWKNTLSAAQSQRVDQLLQERLSDLSLNFIWE</sequence>
<dbReference type="Gene3D" id="3.40.50.300">
    <property type="entry name" value="P-loop containing nucleotide triphosphate hydrolases"/>
    <property type="match status" value="1"/>
</dbReference>
<dbReference type="SUPFAM" id="SSF52540">
    <property type="entry name" value="P-loop containing nucleoside triphosphate hydrolases"/>
    <property type="match status" value="1"/>
</dbReference>
<dbReference type="EC" id="2.8.2.-" evidence="3"/>
<name>A0AAN8D4J0_CHAGU</name>
<evidence type="ECO:0000256" key="3">
    <source>
        <dbReference type="RuleBase" id="RU361155"/>
    </source>
</evidence>
<evidence type="ECO:0000313" key="5">
    <source>
        <dbReference type="EMBL" id="KAK5913608.1"/>
    </source>
</evidence>
<evidence type="ECO:0000256" key="1">
    <source>
        <dbReference type="ARBA" id="ARBA00005771"/>
    </source>
</evidence>
<dbReference type="GO" id="GO:0008146">
    <property type="term" value="F:sulfotransferase activity"/>
    <property type="evidence" value="ECO:0007669"/>
    <property type="project" value="InterPro"/>
</dbReference>
<dbReference type="Pfam" id="PF00685">
    <property type="entry name" value="Sulfotransfer_1"/>
    <property type="match status" value="2"/>
</dbReference>
<accession>A0AAN8D4J0</accession>
<dbReference type="EMBL" id="JAURVH010001527">
    <property type="protein sequence ID" value="KAK5913608.1"/>
    <property type="molecule type" value="Genomic_DNA"/>
</dbReference>
<gene>
    <name evidence="5" type="ORF">CgunFtcFv8_008125</name>
</gene>
<protein>
    <recommendedName>
        <fullName evidence="3">Sulfotransferase</fullName>
        <ecNumber evidence="3">2.8.2.-</ecNumber>
    </recommendedName>
</protein>